<dbReference type="InterPro" id="IPR036047">
    <property type="entry name" value="F-box-like_dom_sf"/>
</dbReference>
<dbReference type="PANTHER" id="PTHR12100">
    <property type="entry name" value="SEC10"/>
    <property type="match status" value="1"/>
</dbReference>
<dbReference type="EMBL" id="BLZA01000011">
    <property type="protein sequence ID" value="GHJ85367.1"/>
    <property type="molecule type" value="Genomic_DNA"/>
</dbReference>
<comment type="caution">
    <text evidence="3">The sequence shown here is derived from an EMBL/GenBank/DDBJ whole genome shotgun (WGS) entry which is preliminary data.</text>
</comment>
<keyword evidence="4" id="KW-1185">Reference proteome</keyword>
<evidence type="ECO:0000313" key="3">
    <source>
        <dbReference type="EMBL" id="GHJ85367.1"/>
    </source>
</evidence>
<dbReference type="Proteomes" id="UP000620104">
    <property type="component" value="Unassembled WGS sequence"/>
</dbReference>
<sequence length="1107" mass="121799">MWKSLQTSKAPPASASQPAFASYSPAILQPTPLQPSTSTDTDPLIGPLPASIFARILNHLPVPDIPNVARTCRALAKIVRSDERVWKSRCLSLGLLEGSDLAGKDGSNLLQRKQSSRKRQPSLTSAPINLQDDDFGDFASQPLSFMGHQVGGNRQNAGEGEFEDVFGEFTSPAATIKASTKAGQTSGISLMDLEFEDGPHVPLPSTVASRTTPQKPSQQQARTSGFFALNPAVLNKAGSSSRSNGISRTNQFYEIYKSKHEQLTPYITVLRSCSTANSSTLTSTISASQALSLLFPPTQNGPTPLDAQAYILVDLLRYLSASIEPTRDWGWLRRVLGGVCDRFEAVCLSAFDRAESATAVSMTRPQTAGSGNATTDALRLVSEASWNVYRNTRETSPREKRYRSRAKEPPKTGHAVPTSSTVTIVQDLLDDQVEWELGRAWIEKREIFYEGAKWEPGKNIVKIANSQTKQTHRLDFTPMNDFISHVLAAIERDGAEMKAVFPGLAGLTVVYKFAERLANDVIAEYINPLLSQCRLLSQELFLTATAATFVEAWRIVEQMSVLASSLLAEDGPGIGAKIPQEYSRLLGQVVYDMFEVNMDEYLEEEVEYIKNGLNAICATWETQTGSSGTASKSEARRTFLSSSNPDQMKRNVLAGFRDVLLLPVTIVPLTVSYGVNAIVTGGTQAVNGLSMLNPQKWAGHGNAAASAVAEVSPEASQVENENAQGDTETAVQPTSFLQPVDASQPWDTQEVDVLAKLDSLETSNSSPSTADARFSQMQLLLSLDIILELIHADRECLKRIETFKNYTGKYGRKVKDAIEEVFVLLLQAVGNRHIAPGFRMAITQMGTYKPSEGDDATSVDPLLQFFELVHIGDTIQSMIQVYFDKELSSYIDKTDFLNGAMQEKKRFESTLDESVASGLNAGIEVLMNQVDHIIQTETLPGQYCPPAGEDLELGPTKSCQDVIKCLEMHCSLLKGSASKEVLEVFYQEVGIRLQGILQRHIKRQIISLEGGFKMIADLNAYYAFVASLKQPRITEDFSNLKMIGHVYIVADAQDLAQIVKDVARYGATFRPEDVYEFIQRRSDWKRIEKVVDKAMYSLSVKEDCVIM</sequence>
<feature type="compositionally biased region" description="Basic and acidic residues" evidence="1">
    <location>
        <begin position="392"/>
        <end position="411"/>
    </location>
</feature>
<organism evidence="3 4">
    <name type="scientific">Naganishia liquefaciens</name>
    <dbReference type="NCBI Taxonomy" id="104408"/>
    <lineage>
        <taxon>Eukaryota</taxon>
        <taxon>Fungi</taxon>
        <taxon>Dikarya</taxon>
        <taxon>Basidiomycota</taxon>
        <taxon>Agaricomycotina</taxon>
        <taxon>Tremellomycetes</taxon>
        <taxon>Filobasidiales</taxon>
        <taxon>Filobasidiaceae</taxon>
        <taxon>Naganishia</taxon>
    </lineage>
</organism>
<reference evidence="3" key="1">
    <citation type="submission" date="2020-07" db="EMBL/GenBank/DDBJ databases">
        <title>Draft Genome Sequence of a Deep-Sea Yeast, Naganishia (Cryptococcus) liquefaciens strain N6.</title>
        <authorList>
            <person name="Han Y.W."/>
            <person name="Kajitani R."/>
            <person name="Morimoto H."/>
            <person name="Parhat M."/>
            <person name="Tsubouchi H."/>
            <person name="Bakenova O."/>
            <person name="Ogata M."/>
            <person name="Argunhan B."/>
            <person name="Aoki R."/>
            <person name="Kajiwara S."/>
            <person name="Itoh T."/>
            <person name="Iwasaki H."/>
        </authorList>
    </citation>
    <scope>NUCLEOTIDE SEQUENCE</scope>
    <source>
        <strain evidence="3">N6</strain>
    </source>
</reference>
<dbReference type="OrthoDB" id="5554140at2759"/>
<dbReference type="Gene3D" id="1.20.1280.50">
    <property type="match status" value="1"/>
</dbReference>
<dbReference type="GO" id="GO:0006887">
    <property type="term" value="P:exocytosis"/>
    <property type="evidence" value="ECO:0007669"/>
    <property type="project" value="TreeGrafter"/>
</dbReference>
<evidence type="ECO:0000313" key="4">
    <source>
        <dbReference type="Proteomes" id="UP000620104"/>
    </source>
</evidence>
<feature type="region of interest" description="Disordered" evidence="1">
    <location>
        <begin position="104"/>
        <end position="134"/>
    </location>
</feature>
<name>A0A8H3TQI1_9TREE</name>
<proteinExistence type="predicted"/>
<dbReference type="InterPro" id="IPR009976">
    <property type="entry name" value="Sec10-like"/>
</dbReference>
<dbReference type="InterPro" id="IPR001810">
    <property type="entry name" value="F-box_dom"/>
</dbReference>
<dbReference type="GO" id="GO:0006893">
    <property type="term" value="P:Golgi to plasma membrane transport"/>
    <property type="evidence" value="ECO:0007669"/>
    <property type="project" value="TreeGrafter"/>
</dbReference>
<accession>A0A8H3TQI1</accession>
<dbReference type="PANTHER" id="PTHR12100:SF1">
    <property type="entry name" value="RECYCLIN-1"/>
    <property type="match status" value="1"/>
</dbReference>
<protein>
    <recommendedName>
        <fullName evidence="2">F-box domain-containing protein</fullName>
    </recommendedName>
</protein>
<dbReference type="GO" id="GO:0000145">
    <property type="term" value="C:exocyst"/>
    <property type="evidence" value="ECO:0007669"/>
    <property type="project" value="TreeGrafter"/>
</dbReference>
<dbReference type="InterPro" id="IPR048627">
    <property type="entry name" value="Sec10_HB"/>
</dbReference>
<dbReference type="PROSITE" id="PS50181">
    <property type="entry name" value="FBOX"/>
    <property type="match status" value="1"/>
</dbReference>
<dbReference type="Pfam" id="PF12937">
    <property type="entry name" value="F-box-like"/>
    <property type="match status" value="1"/>
</dbReference>
<evidence type="ECO:0000256" key="1">
    <source>
        <dbReference type="SAM" id="MobiDB-lite"/>
    </source>
</evidence>
<feature type="region of interest" description="Disordered" evidence="1">
    <location>
        <begin position="392"/>
        <end position="417"/>
    </location>
</feature>
<dbReference type="SUPFAM" id="SSF81383">
    <property type="entry name" value="F-box domain"/>
    <property type="match status" value="1"/>
</dbReference>
<dbReference type="Pfam" id="PF07393">
    <property type="entry name" value="Sec10_HB"/>
    <property type="match status" value="1"/>
</dbReference>
<feature type="domain" description="F-box" evidence="2">
    <location>
        <begin position="42"/>
        <end position="89"/>
    </location>
</feature>
<gene>
    <name evidence="3" type="ORF">NliqN6_1769</name>
</gene>
<dbReference type="SMART" id="SM00256">
    <property type="entry name" value="FBOX"/>
    <property type="match status" value="1"/>
</dbReference>
<dbReference type="AlphaFoldDB" id="A0A8H3TQI1"/>
<evidence type="ECO:0000259" key="2">
    <source>
        <dbReference type="PROSITE" id="PS50181"/>
    </source>
</evidence>